<keyword evidence="3" id="KW-0804">Transcription</keyword>
<dbReference type="InterPro" id="IPR009057">
    <property type="entry name" value="Homeodomain-like_sf"/>
</dbReference>
<dbReference type="Proteomes" id="UP001237595">
    <property type="component" value="Unassembled WGS sequence"/>
</dbReference>
<evidence type="ECO:0000256" key="1">
    <source>
        <dbReference type="ARBA" id="ARBA00023015"/>
    </source>
</evidence>
<evidence type="ECO:0000259" key="5">
    <source>
        <dbReference type="PROSITE" id="PS01124"/>
    </source>
</evidence>
<dbReference type="Gene3D" id="1.10.10.60">
    <property type="entry name" value="Homeodomain-like"/>
    <property type="match status" value="1"/>
</dbReference>
<protein>
    <submittedName>
        <fullName evidence="6">AraC family transcriptional regulator</fullName>
    </submittedName>
</protein>
<organism evidence="6 7">
    <name type="scientific">Saccharopolyspora ipomoeae</name>
    <dbReference type="NCBI Taxonomy" id="3042027"/>
    <lineage>
        <taxon>Bacteria</taxon>
        <taxon>Bacillati</taxon>
        <taxon>Actinomycetota</taxon>
        <taxon>Actinomycetes</taxon>
        <taxon>Pseudonocardiales</taxon>
        <taxon>Pseudonocardiaceae</taxon>
        <taxon>Saccharopolyspora</taxon>
    </lineage>
</organism>
<name>A0ABT6PKW7_9PSEU</name>
<comment type="caution">
    <text evidence="6">The sequence shown here is derived from an EMBL/GenBank/DDBJ whole genome shotgun (WGS) entry which is preliminary data.</text>
</comment>
<evidence type="ECO:0000256" key="2">
    <source>
        <dbReference type="ARBA" id="ARBA00023125"/>
    </source>
</evidence>
<proteinExistence type="predicted"/>
<dbReference type="SMART" id="SM00342">
    <property type="entry name" value="HTH_ARAC"/>
    <property type="match status" value="1"/>
</dbReference>
<keyword evidence="1" id="KW-0805">Transcription regulation</keyword>
<dbReference type="InterPro" id="IPR020449">
    <property type="entry name" value="Tscrpt_reg_AraC-type_HTH"/>
</dbReference>
<dbReference type="PRINTS" id="PR00032">
    <property type="entry name" value="HTHARAC"/>
</dbReference>
<dbReference type="PANTHER" id="PTHR46796:SF6">
    <property type="entry name" value="ARAC SUBFAMILY"/>
    <property type="match status" value="1"/>
</dbReference>
<dbReference type="PROSITE" id="PS00041">
    <property type="entry name" value="HTH_ARAC_FAMILY_1"/>
    <property type="match status" value="1"/>
</dbReference>
<dbReference type="RefSeq" id="WP_281454504.1">
    <property type="nucleotide sequence ID" value="NZ_JASAOF010000002.1"/>
</dbReference>
<evidence type="ECO:0000313" key="7">
    <source>
        <dbReference type="Proteomes" id="UP001237595"/>
    </source>
</evidence>
<feature type="domain" description="HTH araC/xylS-type" evidence="5">
    <location>
        <begin position="205"/>
        <end position="306"/>
    </location>
</feature>
<keyword evidence="7" id="KW-1185">Reference proteome</keyword>
<dbReference type="SUPFAM" id="SSF46689">
    <property type="entry name" value="Homeodomain-like"/>
    <property type="match status" value="1"/>
</dbReference>
<reference evidence="6 7" key="1">
    <citation type="submission" date="2023-04" db="EMBL/GenBank/DDBJ databases">
        <title>Draft genome sequence of Saccharopolyspora sp. TS4A08 isolated from sweet potato rhizospheric soil.</title>
        <authorList>
            <person name="Suksaard P."/>
            <person name="Duangmal K."/>
        </authorList>
    </citation>
    <scope>NUCLEOTIDE SEQUENCE [LARGE SCALE GENOMIC DNA]</scope>
    <source>
        <strain evidence="6 7">TS4A08</strain>
    </source>
</reference>
<dbReference type="PROSITE" id="PS01124">
    <property type="entry name" value="HTH_ARAC_FAMILY_2"/>
    <property type="match status" value="1"/>
</dbReference>
<dbReference type="InterPro" id="IPR018060">
    <property type="entry name" value="HTH_AraC"/>
</dbReference>
<dbReference type="InterPro" id="IPR035418">
    <property type="entry name" value="AraC-bd_2"/>
</dbReference>
<evidence type="ECO:0000313" key="6">
    <source>
        <dbReference type="EMBL" id="MDI2028136.1"/>
    </source>
</evidence>
<dbReference type="Pfam" id="PF12833">
    <property type="entry name" value="HTH_18"/>
    <property type="match status" value="1"/>
</dbReference>
<keyword evidence="2" id="KW-0238">DNA-binding</keyword>
<gene>
    <name evidence="6" type="ORF">QFW96_05925</name>
</gene>
<dbReference type="InterPro" id="IPR050204">
    <property type="entry name" value="AraC_XylS_family_regulators"/>
</dbReference>
<dbReference type="EMBL" id="JASAOF010000002">
    <property type="protein sequence ID" value="MDI2028136.1"/>
    <property type="molecule type" value="Genomic_DNA"/>
</dbReference>
<dbReference type="PANTHER" id="PTHR46796">
    <property type="entry name" value="HTH-TYPE TRANSCRIPTIONAL ACTIVATOR RHAS-RELATED"/>
    <property type="match status" value="1"/>
</dbReference>
<evidence type="ECO:0000256" key="4">
    <source>
        <dbReference type="SAM" id="MobiDB-lite"/>
    </source>
</evidence>
<dbReference type="Pfam" id="PF14525">
    <property type="entry name" value="AraC_binding_2"/>
    <property type="match status" value="1"/>
</dbReference>
<sequence length="333" mass="36164">MARVTAARVFSTAGLPAEQRVALWERHNARALVGLSCKTIDDAPLSATERNLPLPRLHVAHVSGSPHLVERGAREISDRPTGSAVLYIATAGEAFFYSTGGTRVLRPGQAVLCDADRPFARGFSHGLKEFVLKIPHGALQELTGSTLAQPEFFDLADGAAADTVRALTRLMRAAIDEPTDGSRTEQQALGLLAALLTGGASTHLDTAKAVIELHLRDPNLSAARVADRIGISERQLCRVFNRAGLSVARHILDRRLELARELLESSRTARCSIAEIARDCGFVSPSHFTRTFKRRYDTTPAQLRTASQLRRRSASPEDGFSSNYPDISDIDHG</sequence>
<evidence type="ECO:0000256" key="3">
    <source>
        <dbReference type="ARBA" id="ARBA00023163"/>
    </source>
</evidence>
<dbReference type="InterPro" id="IPR018062">
    <property type="entry name" value="HTH_AraC-typ_CS"/>
</dbReference>
<accession>A0ABT6PKW7</accession>
<feature type="region of interest" description="Disordered" evidence="4">
    <location>
        <begin position="305"/>
        <end position="333"/>
    </location>
</feature>